<sequence length="91" mass="10703">MEIETELDKERPKERRKTYTRIAYIADALITLFLTFIGFCLYVGKEQFLIELIKVSLYPILTFAGYYAGTRKRKTKKKKKEDFTPAEVVVD</sequence>
<keyword evidence="1" id="KW-0472">Membrane</keyword>
<dbReference type="RefSeq" id="WP_254165014.1">
    <property type="nucleotide sequence ID" value="NZ_JAHESF010000016.1"/>
</dbReference>
<dbReference type="EMBL" id="JAHESF010000016">
    <property type="protein sequence ID" value="MBT1698588.1"/>
    <property type="molecule type" value="Genomic_DNA"/>
</dbReference>
<evidence type="ECO:0000313" key="2">
    <source>
        <dbReference type="EMBL" id="MBT1698588.1"/>
    </source>
</evidence>
<gene>
    <name evidence="2" type="ORF">KK083_16975</name>
</gene>
<evidence type="ECO:0000313" key="3">
    <source>
        <dbReference type="Proteomes" id="UP001319200"/>
    </source>
</evidence>
<accession>A0AAP2GP14</accession>
<organism evidence="2 3">
    <name type="scientific">Chryseosolibacter histidini</name>
    <dbReference type="NCBI Taxonomy" id="2782349"/>
    <lineage>
        <taxon>Bacteria</taxon>
        <taxon>Pseudomonadati</taxon>
        <taxon>Bacteroidota</taxon>
        <taxon>Cytophagia</taxon>
        <taxon>Cytophagales</taxon>
        <taxon>Chryseotaleaceae</taxon>
        <taxon>Chryseosolibacter</taxon>
    </lineage>
</organism>
<comment type="caution">
    <text evidence="2">The sequence shown here is derived from an EMBL/GenBank/DDBJ whole genome shotgun (WGS) entry which is preliminary data.</text>
</comment>
<keyword evidence="3" id="KW-1185">Reference proteome</keyword>
<proteinExistence type="predicted"/>
<keyword evidence="1" id="KW-1133">Transmembrane helix</keyword>
<dbReference type="AlphaFoldDB" id="A0AAP2GP14"/>
<feature type="transmembrane region" description="Helical" evidence="1">
    <location>
        <begin position="50"/>
        <end position="69"/>
    </location>
</feature>
<keyword evidence="1" id="KW-0812">Transmembrane</keyword>
<feature type="transmembrane region" description="Helical" evidence="1">
    <location>
        <begin position="21"/>
        <end position="44"/>
    </location>
</feature>
<name>A0AAP2GP14_9BACT</name>
<protein>
    <submittedName>
        <fullName evidence="2">Uncharacterized protein</fullName>
    </submittedName>
</protein>
<dbReference type="Proteomes" id="UP001319200">
    <property type="component" value="Unassembled WGS sequence"/>
</dbReference>
<evidence type="ECO:0000256" key="1">
    <source>
        <dbReference type="SAM" id="Phobius"/>
    </source>
</evidence>
<reference evidence="2 3" key="1">
    <citation type="submission" date="2021-05" db="EMBL/GenBank/DDBJ databases">
        <title>A Polyphasic approach of four new species of the genus Ohtaekwangia: Ohtaekwangia histidinii sp. nov., Ohtaekwangia cretensis sp. nov., Ohtaekwangia indiensis sp. nov., Ohtaekwangia reichenbachii sp. nov. from diverse environment.</title>
        <authorList>
            <person name="Octaviana S."/>
        </authorList>
    </citation>
    <scope>NUCLEOTIDE SEQUENCE [LARGE SCALE GENOMIC DNA]</scope>
    <source>
        <strain evidence="2 3">PWU4</strain>
    </source>
</reference>